<proteinExistence type="predicted"/>
<feature type="transmembrane region" description="Helical" evidence="1">
    <location>
        <begin position="69"/>
        <end position="93"/>
    </location>
</feature>
<dbReference type="RefSeq" id="WP_093315915.1">
    <property type="nucleotide sequence ID" value="NZ_FOZG01000002.1"/>
</dbReference>
<accession>A0A1I6LRD1</accession>
<evidence type="ECO:0000256" key="1">
    <source>
        <dbReference type="SAM" id="Phobius"/>
    </source>
</evidence>
<dbReference type="EMBL" id="FOZG01000002">
    <property type="protein sequence ID" value="SFS05850.1"/>
    <property type="molecule type" value="Genomic_DNA"/>
</dbReference>
<feature type="transmembrane region" description="Helical" evidence="1">
    <location>
        <begin position="37"/>
        <end position="57"/>
    </location>
</feature>
<organism evidence="2 3">
    <name type="scientific">Sphingomonas jatrophae</name>
    <dbReference type="NCBI Taxonomy" id="1166337"/>
    <lineage>
        <taxon>Bacteria</taxon>
        <taxon>Pseudomonadati</taxon>
        <taxon>Pseudomonadota</taxon>
        <taxon>Alphaproteobacteria</taxon>
        <taxon>Sphingomonadales</taxon>
        <taxon>Sphingomonadaceae</taxon>
        <taxon>Sphingomonas</taxon>
    </lineage>
</organism>
<dbReference type="STRING" id="1166337.SAMN05192580_3148"/>
<keyword evidence="1" id="KW-1133">Transmembrane helix</keyword>
<dbReference type="Proteomes" id="UP000198824">
    <property type="component" value="Unassembled WGS sequence"/>
</dbReference>
<feature type="transmembrane region" description="Helical" evidence="1">
    <location>
        <begin position="6"/>
        <end position="25"/>
    </location>
</feature>
<name>A0A1I6LRD1_9SPHN</name>
<protein>
    <submittedName>
        <fullName evidence="2">Uncharacterized protein</fullName>
    </submittedName>
</protein>
<gene>
    <name evidence="2" type="ORF">SAMN05192580_3148</name>
</gene>
<sequence>MWSDVGWKVAVLLVPLAAFLTGLFVAPHFGPARRGWLIGGALTLLPPAIWLALYRAASGTGCSGGDCAGAIIFMLLLAVPFALAALLGVGVLLRTLIGSVVRAVSA</sequence>
<reference evidence="2 3" key="1">
    <citation type="submission" date="2016-10" db="EMBL/GenBank/DDBJ databases">
        <authorList>
            <person name="de Groot N.N."/>
        </authorList>
    </citation>
    <scope>NUCLEOTIDE SEQUENCE [LARGE SCALE GENOMIC DNA]</scope>
    <source>
        <strain evidence="2 3">S5-249</strain>
    </source>
</reference>
<keyword evidence="1" id="KW-0472">Membrane</keyword>
<evidence type="ECO:0000313" key="2">
    <source>
        <dbReference type="EMBL" id="SFS05850.1"/>
    </source>
</evidence>
<dbReference type="AlphaFoldDB" id="A0A1I6LRD1"/>
<evidence type="ECO:0000313" key="3">
    <source>
        <dbReference type="Proteomes" id="UP000198824"/>
    </source>
</evidence>
<keyword evidence="1" id="KW-0812">Transmembrane</keyword>
<keyword evidence="3" id="KW-1185">Reference proteome</keyword>